<sequence>MLVDLAMSLSLNLLCALNSRRLQLVFSIKSVPMRAAHEPLCILLSITTICVAVSRTYTGLGGREGGVRFAVEYDDDLKNSSLELTYACGGKGGYIRLTQLEEVFERDFDSDDSDDEAALGYLVDSQIQKNSLLQKLRSFTKRKSAHMEPLESTDDDTREDRAHRQFFYEPWGTGISIYDMRDLDEEELPNGASANKKKVDTRLHFTPVSDFTEEQVMKKFNETCGEKYGHIKEDAILLLLPKVTDELLYLNFLGKVSVLARGQAPFPVGRFHLDGNQEVTFRGEGGPESTITLGERGMKTVVTLRPEMITDANDRLINELARDALRNVSVFREPWRAFLRGVWQAVQ</sequence>
<dbReference type="OrthoDB" id="10341947at2759"/>
<accession>A0A7J6NBZ5</accession>
<dbReference type="EMBL" id="JABANP010000554">
    <property type="protein sequence ID" value="KAF4680987.1"/>
    <property type="molecule type" value="Genomic_DNA"/>
</dbReference>
<evidence type="ECO:0000313" key="1">
    <source>
        <dbReference type="EMBL" id="KAF4680987.1"/>
    </source>
</evidence>
<organism evidence="1 2">
    <name type="scientific">Perkinsus olseni</name>
    <name type="common">Perkinsus atlanticus</name>
    <dbReference type="NCBI Taxonomy" id="32597"/>
    <lineage>
        <taxon>Eukaryota</taxon>
        <taxon>Sar</taxon>
        <taxon>Alveolata</taxon>
        <taxon>Perkinsozoa</taxon>
        <taxon>Perkinsea</taxon>
        <taxon>Perkinsida</taxon>
        <taxon>Perkinsidae</taxon>
        <taxon>Perkinsus</taxon>
    </lineage>
</organism>
<proteinExistence type="predicted"/>
<gene>
    <name evidence="1" type="ORF">FOZ60_012738</name>
</gene>
<dbReference type="Proteomes" id="UP000541610">
    <property type="component" value="Unassembled WGS sequence"/>
</dbReference>
<comment type="caution">
    <text evidence="1">The sequence shown here is derived from an EMBL/GenBank/DDBJ whole genome shotgun (WGS) entry which is preliminary data.</text>
</comment>
<dbReference type="AlphaFoldDB" id="A0A7J6NBZ5"/>
<protein>
    <submittedName>
        <fullName evidence="1">Uncharacterized protein</fullName>
    </submittedName>
</protein>
<evidence type="ECO:0000313" key="2">
    <source>
        <dbReference type="Proteomes" id="UP000541610"/>
    </source>
</evidence>
<name>A0A7J6NBZ5_PEROL</name>
<reference evidence="1 2" key="1">
    <citation type="submission" date="2020-04" db="EMBL/GenBank/DDBJ databases">
        <title>Perkinsus olseni comparative genomics.</title>
        <authorList>
            <person name="Bogema D.R."/>
        </authorList>
    </citation>
    <scope>NUCLEOTIDE SEQUENCE [LARGE SCALE GENOMIC DNA]</scope>
    <source>
        <strain evidence="1">00978-12</strain>
    </source>
</reference>